<dbReference type="RefSeq" id="XP_018188668.1">
    <property type="nucleotide sequence ID" value="XM_018335923.1"/>
</dbReference>
<dbReference type="STRING" id="1328760.A0A165H826"/>
<dbReference type="GO" id="GO:0035303">
    <property type="term" value="P:regulation of dephosphorylation"/>
    <property type="evidence" value="ECO:0007669"/>
    <property type="project" value="TreeGrafter"/>
</dbReference>
<dbReference type="Gene3D" id="1.25.40.540">
    <property type="entry name" value="TAP42-like family"/>
    <property type="match status" value="1"/>
</dbReference>
<feature type="compositionally biased region" description="Basic and acidic residues" evidence="1">
    <location>
        <begin position="223"/>
        <end position="240"/>
    </location>
</feature>
<accession>A0A165H826</accession>
<feature type="region of interest" description="Disordered" evidence="1">
    <location>
        <begin position="1"/>
        <end position="27"/>
    </location>
</feature>
<dbReference type="Pfam" id="PF04177">
    <property type="entry name" value="TAP42"/>
    <property type="match status" value="1"/>
</dbReference>
<dbReference type="Proteomes" id="UP000076632">
    <property type="component" value="Unassembled WGS sequence"/>
</dbReference>
<dbReference type="OMA" id="EYELCEA"/>
<dbReference type="GO" id="GO:0051721">
    <property type="term" value="F:protein phosphatase 2A binding"/>
    <property type="evidence" value="ECO:0007669"/>
    <property type="project" value="TreeGrafter"/>
</dbReference>
<dbReference type="GeneID" id="28901060"/>
<evidence type="ECO:0000313" key="2">
    <source>
        <dbReference type="EMBL" id="KZF23113.1"/>
    </source>
</evidence>
<dbReference type="OrthoDB" id="10261753at2759"/>
<dbReference type="GO" id="GO:0009966">
    <property type="term" value="P:regulation of signal transduction"/>
    <property type="evidence" value="ECO:0007669"/>
    <property type="project" value="InterPro"/>
</dbReference>
<feature type="compositionally biased region" description="Basic and acidic residues" evidence="1">
    <location>
        <begin position="8"/>
        <end position="22"/>
    </location>
</feature>
<keyword evidence="3" id="KW-1185">Reference proteome</keyword>
<proteinExistence type="predicted"/>
<dbReference type="AlphaFoldDB" id="A0A165H826"/>
<evidence type="ECO:0000256" key="1">
    <source>
        <dbReference type="SAM" id="MobiDB-lite"/>
    </source>
</evidence>
<dbReference type="PANTHER" id="PTHR10933:SF9">
    <property type="entry name" value="IMMUNOGLOBULIN-BINDING PROTEIN 1"/>
    <property type="match status" value="1"/>
</dbReference>
<feature type="compositionally biased region" description="Basic and acidic residues" evidence="1">
    <location>
        <begin position="325"/>
        <end position="339"/>
    </location>
</feature>
<gene>
    <name evidence="2" type="ORF">L228DRAFT_281866</name>
</gene>
<sequence length="356" mass="40460">MAENPQSLRERFNAGEARRKQLESSWDTNGASYQENLEAAIGTYEECRKIASQVALFSSNETLEDISSRDLQYLLIDFYLAELLLRQNAPSRKSVLLQARQAYERYIDLLDSYEILSKEDSKLHERYSDNPDRFSTASTTDAAARRETKIARFKEEKALKGKLEYLSQNPSVLHNDEDSFRDLYLTQIKLCTHQAFQSLESIAQELQILALAPPMPPAGAAAPRDDRRERERNRDGYSDRIDRPLSELLAGGRAGPILSKDGKPLKPFTLLDSRQRLQQGVFRPGHSLPTMTIDEYLEEEKRRGGIIEGGGPQSEIQPEPDEDNFEKADEETMKAREWDEFVEANPKGSGNTINRG</sequence>
<dbReference type="PANTHER" id="PTHR10933">
    <property type="entry name" value="IMMUNOGLOBULIN-BINDING PROTEIN 1"/>
    <property type="match status" value="1"/>
</dbReference>
<feature type="region of interest" description="Disordered" evidence="1">
    <location>
        <begin position="305"/>
        <end position="356"/>
    </location>
</feature>
<dbReference type="InterPro" id="IPR007304">
    <property type="entry name" value="TAP46-like"/>
</dbReference>
<dbReference type="InParanoid" id="A0A165H826"/>
<feature type="region of interest" description="Disordered" evidence="1">
    <location>
        <begin position="214"/>
        <end position="240"/>
    </location>
</feature>
<protein>
    <submittedName>
        <fullName evidence="2">Type 2A phosphatase-associated protein 42</fullName>
    </submittedName>
</protein>
<dbReference type="EMBL" id="KV407457">
    <property type="protein sequence ID" value="KZF23113.1"/>
    <property type="molecule type" value="Genomic_DNA"/>
</dbReference>
<organism evidence="2 3">
    <name type="scientific">Xylona heveae (strain CBS 132557 / TC161)</name>
    <dbReference type="NCBI Taxonomy" id="1328760"/>
    <lineage>
        <taxon>Eukaryota</taxon>
        <taxon>Fungi</taxon>
        <taxon>Dikarya</taxon>
        <taxon>Ascomycota</taxon>
        <taxon>Pezizomycotina</taxon>
        <taxon>Xylonomycetes</taxon>
        <taxon>Xylonales</taxon>
        <taxon>Xylonaceae</taxon>
        <taxon>Xylona</taxon>
    </lineage>
</organism>
<dbReference type="GO" id="GO:0005829">
    <property type="term" value="C:cytosol"/>
    <property type="evidence" value="ECO:0007669"/>
    <property type="project" value="TreeGrafter"/>
</dbReference>
<reference evidence="2 3" key="1">
    <citation type="journal article" date="2016" name="Fungal Biol.">
        <title>The genome of Xylona heveae provides a window into fungal endophytism.</title>
        <authorList>
            <person name="Gazis R."/>
            <person name="Kuo A."/>
            <person name="Riley R."/>
            <person name="LaButti K."/>
            <person name="Lipzen A."/>
            <person name="Lin J."/>
            <person name="Amirebrahimi M."/>
            <person name="Hesse C.N."/>
            <person name="Spatafora J.W."/>
            <person name="Henrissat B."/>
            <person name="Hainaut M."/>
            <person name="Grigoriev I.V."/>
            <person name="Hibbett D.S."/>
        </authorList>
    </citation>
    <scope>NUCLEOTIDE SEQUENCE [LARGE SCALE GENOMIC DNA]</scope>
    <source>
        <strain evidence="2 3">TC161</strain>
    </source>
</reference>
<evidence type="ECO:0000313" key="3">
    <source>
        <dbReference type="Proteomes" id="UP000076632"/>
    </source>
</evidence>
<dbReference type="FunCoup" id="A0A165H826">
    <property type="interactions" value="641"/>
</dbReference>
<dbReference type="InterPro" id="IPR038511">
    <property type="entry name" value="TAP42/TAP46-like_sf"/>
</dbReference>
<name>A0A165H826_XYLHT</name>